<comment type="caution">
    <text evidence="1">The sequence shown here is derived from an EMBL/GenBank/DDBJ whole genome shotgun (WGS) entry which is preliminary data.</text>
</comment>
<organism evidence="1 2">
    <name type="scientific">Kineosporia babensis</name>
    <dbReference type="NCBI Taxonomy" id="499548"/>
    <lineage>
        <taxon>Bacteria</taxon>
        <taxon>Bacillati</taxon>
        <taxon>Actinomycetota</taxon>
        <taxon>Actinomycetes</taxon>
        <taxon>Kineosporiales</taxon>
        <taxon>Kineosporiaceae</taxon>
        <taxon>Kineosporia</taxon>
    </lineage>
</organism>
<dbReference type="EMBL" id="JAJOMB010000038">
    <property type="protein sequence ID" value="MCD5316977.1"/>
    <property type="molecule type" value="Genomic_DNA"/>
</dbReference>
<keyword evidence="2" id="KW-1185">Reference proteome</keyword>
<name>A0A9X1SY76_9ACTN</name>
<dbReference type="AlphaFoldDB" id="A0A9X1SY76"/>
<proteinExistence type="predicted"/>
<gene>
    <name evidence="1" type="ORF">LR394_39390</name>
</gene>
<evidence type="ECO:0000313" key="1">
    <source>
        <dbReference type="EMBL" id="MCD5316977.1"/>
    </source>
</evidence>
<protein>
    <submittedName>
        <fullName evidence="1">Uncharacterized protein</fullName>
    </submittedName>
</protein>
<dbReference type="RefSeq" id="WP_231449829.1">
    <property type="nucleotide sequence ID" value="NZ_JAJOMB010000038.1"/>
</dbReference>
<reference evidence="1" key="1">
    <citation type="submission" date="2021-11" db="EMBL/GenBank/DDBJ databases">
        <title>Streptomyces corallinus and Kineosporia corallina sp. nov., two new coral-derived marine actinobacteria.</title>
        <authorList>
            <person name="Buangrab K."/>
            <person name="Sutthacheep M."/>
            <person name="Yeemin T."/>
            <person name="Harunari E."/>
            <person name="Igarashi Y."/>
            <person name="Sripreechasak P."/>
            <person name="Kanchanasin P."/>
            <person name="Tanasupawat S."/>
            <person name="Phongsopitanun W."/>
        </authorList>
    </citation>
    <scope>NUCLEOTIDE SEQUENCE</scope>
    <source>
        <strain evidence="1">JCM 31032</strain>
    </source>
</reference>
<evidence type="ECO:0000313" key="2">
    <source>
        <dbReference type="Proteomes" id="UP001138997"/>
    </source>
</evidence>
<dbReference type="Proteomes" id="UP001138997">
    <property type="component" value="Unassembled WGS sequence"/>
</dbReference>
<accession>A0A9X1SY76</accession>
<sequence length="195" mass="22400">MSTTKTKARQMLAQANQKDPEYQDIILASAVWDSQVETILDSYIVAPRPQPLLTYRQARRRTSWAYQLHCWGTFFLTAPSLWQVIRTYPAWRRFLVEMVRHDEQRNAFTGVDSWLGRGSELAERQDALRQAQLDAAKAHFAELLRSVNAYEQARIRCAVAVVCHSRREGRTRHADVRFADLFGTAGLGPIRPIAE</sequence>